<accession>A0A5A9NXH7</accession>
<protein>
    <submittedName>
        <fullName evidence="2">Uncharacterized protein</fullName>
    </submittedName>
</protein>
<evidence type="ECO:0000313" key="2">
    <source>
        <dbReference type="EMBL" id="KAA0714540.1"/>
    </source>
</evidence>
<gene>
    <name evidence="2" type="ORF">E1301_Tti023440</name>
</gene>
<organism evidence="2 3">
    <name type="scientific">Triplophysa tibetana</name>
    <dbReference type="NCBI Taxonomy" id="1572043"/>
    <lineage>
        <taxon>Eukaryota</taxon>
        <taxon>Metazoa</taxon>
        <taxon>Chordata</taxon>
        <taxon>Craniata</taxon>
        <taxon>Vertebrata</taxon>
        <taxon>Euteleostomi</taxon>
        <taxon>Actinopterygii</taxon>
        <taxon>Neopterygii</taxon>
        <taxon>Teleostei</taxon>
        <taxon>Ostariophysi</taxon>
        <taxon>Cypriniformes</taxon>
        <taxon>Nemacheilidae</taxon>
        <taxon>Triplophysa</taxon>
    </lineage>
</organism>
<reference evidence="2 3" key="1">
    <citation type="journal article" date="2019" name="Mol. Ecol. Resour.">
        <title>Chromosome-level genome assembly of Triplophysa tibetana, a fish adapted to the harsh high-altitude environment of the Tibetan Plateau.</title>
        <authorList>
            <person name="Yang X."/>
            <person name="Liu H."/>
            <person name="Ma Z."/>
            <person name="Zou Y."/>
            <person name="Zou M."/>
            <person name="Mao Y."/>
            <person name="Li X."/>
            <person name="Wang H."/>
            <person name="Chen T."/>
            <person name="Wang W."/>
            <person name="Yang R."/>
        </authorList>
    </citation>
    <scope>NUCLEOTIDE SEQUENCE [LARGE SCALE GENOMIC DNA]</scope>
    <source>
        <strain evidence="2">TTIB1903HZAU</strain>
        <tissue evidence="2">Muscle</tissue>
    </source>
</reference>
<feature type="compositionally biased region" description="Polar residues" evidence="1">
    <location>
        <begin position="104"/>
        <end position="117"/>
    </location>
</feature>
<proteinExistence type="predicted"/>
<dbReference type="Proteomes" id="UP000324632">
    <property type="component" value="Chromosome 11"/>
</dbReference>
<evidence type="ECO:0000256" key="1">
    <source>
        <dbReference type="SAM" id="MobiDB-lite"/>
    </source>
</evidence>
<keyword evidence="3" id="KW-1185">Reference proteome</keyword>
<evidence type="ECO:0000313" key="3">
    <source>
        <dbReference type="Proteomes" id="UP000324632"/>
    </source>
</evidence>
<dbReference type="AlphaFoldDB" id="A0A5A9NXH7"/>
<sequence length="305" mass="32357">MAKAKISGPVSGVSDLGDSATVHPPAKRSRAGRTPTRSFERSPTGGGTPSGSSSARLLPDRPGPLLIQLRLRCTPRLHPGRGPRREGPLLVSNLPGSGPDETTPGKTTSGPTVTAPSLTGRYGTQPASFPKPGPHQGLAPTCSKRELFPPGVLSSRSETPPDCARRTVLTPWRGVRPHTFDSCHHSRSDSACRCPARQAKTWSQPSLRGSPGDIRLAPPADEPPSVGMVKQAVPLVPLSQSLGAWKKIGIRKGVCLRKHHPTLPEVGSVCYLPFSSYPTLAKRIGTSPASLLTHTVVKNRHSIHH</sequence>
<comment type="caution">
    <text evidence="2">The sequence shown here is derived from an EMBL/GenBank/DDBJ whole genome shotgun (WGS) entry which is preliminary data.</text>
</comment>
<name>A0A5A9NXH7_9TELE</name>
<feature type="region of interest" description="Disordered" evidence="1">
    <location>
        <begin position="75"/>
        <end position="118"/>
    </location>
</feature>
<feature type="region of interest" description="Disordered" evidence="1">
    <location>
        <begin position="1"/>
        <end position="63"/>
    </location>
</feature>
<dbReference type="EMBL" id="SOYY01000011">
    <property type="protein sequence ID" value="KAA0714540.1"/>
    <property type="molecule type" value="Genomic_DNA"/>
</dbReference>